<evidence type="ECO:0000313" key="5">
    <source>
        <dbReference type="EMBL" id="CAG9833562.1"/>
    </source>
</evidence>
<dbReference type="Proteomes" id="UP001153709">
    <property type="component" value="Chromosome 4"/>
</dbReference>
<dbReference type="OrthoDB" id="10058145at2759"/>
<keyword evidence="6" id="KW-1185">Reference proteome</keyword>
<dbReference type="PRINTS" id="PR00299">
    <property type="entry name" value="ACRYSTALLIN"/>
</dbReference>
<keyword evidence="1" id="KW-0346">Stress response</keyword>
<comment type="similarity">
    <text evidence="2 3">Belongs to the small heat shock protein (HSP20) family.</text>
</comment>
<dbReference type="GO" id="GO:0005634">
    <property type="term" value="C:nucleus"/>
    <property type="evidence" value="ECO:0007669"/>
    <property type="project" value="TreeGrafter"/>
</dbReference>
<dbReference type="InterPro" id="IPR001436">
    <property type="entry name" value="Alpha-crystallin/sHSP_animal"/>
</dbReference>
<dbReference type="PROSITE" id="PS01031">
    <property type="entry name" value="SHSP"/>
    <property type="match status" value="1"/>
</dbReference>
<proteinExistence type="inferred from homology"/>
<protein>
    <recommendedName>
        <fullName evidence="4">SHSP domain-containing protein</fullName>
    </recommendedName>
</protein>
<organism evidence="5 6">
    <name type="scientific">Diabrotica balteata</name>
    <name type="common">Banded cucumber beetle</name>
    <dbReference type="NCBI Taxonomy" id="107213"/>
    <lineage>
        <taxon>Eukaryota</taxon>
        <taxon>Metazoa</taxon>
        <taxon>Ecdysozoa</taxon>
        <taxon>Arthropoda</taxon>
        <taxon>Hexapoda</taxon>
        <taxon>Insecta</taxon>
        <taxon>Pterygota</taxon>
        <taxon>Neoptera</taxon>
        <taxon>Endopterygota</taxon>
        <taxon>Coleoptera</taxon>
        <taxon>Polyphaga</taxon>
        <taxon>Cucujiformia</taxon>
        <taxon>Chrysomeloidea</taxon>
        <taxon>Chrysomelidae</taxon>
        <taxon>Galerucinae</taxon>
        <taxon>Diabroticina</taxon>
        <taxon>Diabroticites</taxon>
        <taxon>Diabrotica</taxon>
    </lineage>
</organism>
<dbReference type="InterPro" id="IPR002068">
    <property type="entry name" value="A-crystallin/Hsp20_dom"/>
</dbReference>
<evidence type="ECO:0000256" key="1">
    <source>
        <dbReference type="ARBA" id="ARBA00023016"/>
    </source>
</evidence>
<evidence type="ECO:0000256" key="3">
    <source>
        <dbReference type="RuleBase" id="RU003616"/>
    </source>
</evidence>
<dbReference type="GO" id="GO:0051082">
    <property type="term" value="F:unfolded protein binding"/>
    <property type="evidence" value="ECO:0007669"/>
    <property type="project" value="TreeGrafter"/>
</dbReference>
<dbReference type="PANTHER" id="PTHR45640:SF13">
    <property type="entry name" value="HEAT SHOCK PROTEIN 22-RELATED"/>
    <property type="match status" value="1"/>
</dbReference>
<gene>
    <name evidence="5" type="ORF">DIABBA_LOCUS6959</name>
</gene>
<name>A0A9N9T3B9_DIABA</name>
<evidence type="ECO:0000256" key="2">
    <source>
        <dbReference type="PROSITE-ProRule" id="PRU00285"/>
    </source>
</evidence>
<dbReference type="InterPro" id="IPR008978">
    <property type="entry name" value="HSP20-like_chaperone"/>
</dbReference>
<dbReference type="AlphaFoldDB" id="A0A9N9T3B9"/>
<dbReference type="SUPFAM" id="SSF49764">
    <property type="entry name" value="HSP20-like chaperones"/>
    <property type="match status" value="1"/>
</dbReference>
<dbReference type="PANTHER" id="PTHR45640">
    <property type="entry name" value="HEAT SHOCK PROTEIN HSP-12.2-RELATED"/>
    <property type="match status" value="1"/>
</dbReference>
<dbReference type="GO" id="GO:0042026">
    <property type="term" value="P:protein refolding"/>
    <property type="evidence" value="ECO:0007669"/>
    <property type="project" value="TreeGrafter"/>
</dbReference>
<dbReference type="GO" id="GO:0005737">
    <property type="term" value="C:cytoplasm"/>
    <property type="evidence" value="ECO:0007669"/>
    <property type="project" value="TreeGrafter"/>
</dbReference>
<dbReference type="Pfam" id="PF00011">
    <property type="entry name" value="HSP20"/>
    <property type="match status" value="1"/>
</dbReference>
<dbReference type="EMBL" id="OU898279">
    <property type="protein sequence ID" value="CAG9833562.1"/>
    <property type="molecule type" value="Genomic_DNA"/>
</dbReference>
<dbReference type="CDD" id="cd06526">
    <property type="entry name" value="metazoan_ACD"/>
    <property type="match status" value="1"/>
</dbReference>
<feature type="domain" description="SHSP" evidence="4">
    <location>
        <begin position="272"/>
        <end position="382"/>
    </location>
</feature>
<sequence>MDFFPHIFRDHFWALNCPGRGADPGNLVENITEDILNSIAIAKAMFCPEYDNSNQDVNKNSEVQQPSSSVTIDKNNYETNLVENITEDVLNSIAIAKAMICPEYENNIQEVNKNSEGQQPSCSVTIEKNNYKNNLAENITEDVLNCIAIAKAMFSPEYDNNPDVNRNSEVQQSSSSVTIDKSNHENNLVENITDVLNSIAIAKAMFCPEYDNNNKDVNVNSEVQQPSCSVTSDKSNHENNLVENITEDVLNSIAIAKAMFFPEDDNNNKDVNVNSEVQHHSSSVTVDKNKFEANFDVQHFKPEEITVKVNDDKSVTIEAKHEEKPEEYGAIYRHLIRKYVLPDNCDIERVESRLSSDGVLTITAAIINENLGEQRTIPITQTGVPVPSQVNST</sequence>
<evidence type="ECO:0000313" key="6">
    <source>
        <dbReference type="Proteomes" id="UP001153709"/>
    </source>
</evidence>
<dbReference type="GO" id="GO:0009408">
    <property type="term" value="P:response to heat"/>
    <property type="evidence" value="ECO:0007669"/>
    <property type="project" value="TreeGrafter"/>
</dbReference>
<accession>A0A9N9T3B9</accession>
<reference evidence="5" key="1">
    <citation type="submission" date="2022-01" db="EMBL/GenBank/DDBJ databases">
        <authorList>
            <person name="King R."/>
        </authorList>
    </citation>
    <scope>NUCLEOTIDE SEQUENCE</scope>
</reference>
<dbReference type="Gene3D" id="2.60.40.790">
    <property type="match status" value="1"/>
</dbReference>
<evidence type="ECO:0000259" key="4">
    <source>
        <dbReference type="PROSITE" id="PS01031"/>
    </source>
</evidence>